<evidence type="ECO:0000256" key="1">
    <source>
        <dbReference type="SAM" id="MobiDB-lite"/>
    </source>
</evidence>
<keyword evidence="4" id="KW-1185">Reference proteome</keyword>
<gene>
    <name evidence="3" type="ORF">NEOLI_001021</name>
</gene>
<evidence type="ECO:0000313" key="3">
    <source>
        <dbReference type="EMBL" id="OLL21804.1"/>
    </source>
</evidence>
<feature type="compositionally biased region" description="Low complexity" evidence="1">
    <location>
        <begin position="182"/>
        <end position="273"/>
    </location>
</feature>
<protein>
    <submittedName>
        <fullName evidence="3">Uncharacterized protein</fullName>
    </submittedName>
</protein>
<evidence type="ECO:0000256" key="2">
    <source>
        <dbReference type="SAM" id="SignalP"/>
    </source>
</evidence>
<keyword evidence="2" id="KW-0732">Signal</keyword>
<organism evidence="3 4">
    <name type="scientific">Neolecta irregularis (strain DAH-3)</name>
    <dbReference type="NCBI Taxonomy" id="1198029"/>
    <lineage>
        <taxon>Eukaryota</taxon>
        <taxon>Fungi</taxon>
        <taxon>Dikarya</taxon>
        <taxon>Ascomycota</taxon>
        <taxon>Taphrinomycotina</taxon>
        <taxon>Neolectales</taxon>
        <taxon>Neolectaceae</taxon>
        <taxon>Neolecta</taxon>
    </lineage>
</organism>
<dbReference type="EMBL" id="LXFE01004239">
    <property type="protein sequence ID" value="OLL21804.1"/>
    <property type="molecule type" value="Genomic_DNA"/>
</dbReference>
<name>A0A1U7LGM3_NEOID</name>
<evidence type="ECO:0000313" key="4">
    <source>
        <dbReference type="Proteomes" id="UP000186594"/>
    </source>
</evidence>
<dbReference type="AlphaFoldDB" id="A0A1U7LGM3"/>
<proteinExistence type="predicted"/>
<reference evidence="3 4" key="1">
    <citation type="submission" date="2016-04" db="EMBL/GenBank/DDBJ databases">
        <title>Evolutionary innovation and constraint leading to complex multicellularity in the Ascomycota.</title>
        <authorList>
            <person name="Cisse O."/>
            <person name="Nguyen A."/>
            <person name="Hewitt D.A."/>
            <person name="Jedd G."/>
            <person name="Stajich J.E."/>
        </authorList>
    </citation>
    <scope>NUCLEOTIDE SEQUENCE [LARGE SCALE GENOMIC DNA]</scope>
    <source>
        <strain evidence="3 4">DAH-3</strain>
    </source>
</reference>
<accession>A0A1U7LGM3</accession>
<dbReference type="Proteomes" id="UP000186594">
    <property type="component" value="Unassembled WGS sequence"/>
</dbReference>
<sequence length="305" mass="29688">MKFIAILAVIAPASIAGAFIQTPAPEKDTGTVVASPSGDNGIKLNFDQGLTSGNFEVANYGTISISNSSIVSNTRVNQTINVVVNGNIVNAPIVNSPGAKQSIIINNVSNVTIPSGVVPVTHKPFKMGAAYNATMPAAPSGNGTFYHPSLPFNGARRPEDQNSGSSSSKCSDSAICFPKPTSRSGSTSGSASGPESSFISGPNSGSTSGSTRGSTPGSASGSTSGSAPGSASGSTSGSASGSASGSTSGSASGSASGSTVKSGSAAASPQSGSNILPTFTGAAAKTSGSSKILLATIFAIGAYWM</sequence>
<comment type="caution">
    <text evidence="3">The sequence shown here is derived from an EMBL/GenBank/DDBJ whole genome shotgun (WGS) entry which is preliminary data.</text>
</comment>
<feature type="chain" id="PRO_5012662573" evidence="2">
    <location>
        <begin position="17"/>
        <end position="305"/>
    </location>
</feature>
<feature type="compositionally biased region" description="Low complexity" evidence="1">
    <location>
        <begin position="163"/>
        <end position="173"/>
    </location>
</feature>
<feature type="region of interest" description="Disordered" evidence="1">
    <location>
        <begin position="148"/>
        <end position="273"/>
    </location>
</feature>
<feature type="signal peptide" evidence="2">
    <location>
        <begin position="1"/>
        <end position="16"/>
    </location>
</feature>